<dbReference type="Proteomes" id="UP001139644">
    <property type="component" value="Unassembled WGS sequence"/>
</dbReference>
<proteinExistence type="predicted"/>
<accession>A0A9X1GFI0</accession>
<dbReference type="RefSeq" id="WP_220716009.1">
    <property type="nucleotide sequence ID" value="NZ_JAIFOC010000608.1"/>
</dbReference>
<name>A0A9X1GFI0_ENTFC</name>
<dbReference type="InterPro" id="IPR038732">
    <property type="entry name" value="HpyO/CreE_NAD-binding"/>
</dbReference>
<comment type="caution">
    <text evidence="2">The sequence shown here is derived from an EMBL/GenBank/DDBJ whole genome shotgun (WGS) entry which is preliminary data.</text>
</comment>
<evidence type="ECO:0000259" key="1">
    <source>
        <dbReference type="Pfam" id="PF13454"/>
    </source>
</evidence>
<sequence>GRHSLELILFDPEGPGGRVWRLNQPPELLMNSVSQQVTLFTDETESSGGTVTPGPNLFQWSKGPATDYIEQTVTKNKQLFIEEINRLEKDQQSTRCLYGLYQRWFFSKLQEEFPASTQLVYSLVKKVSKEKDGFLLQTDHKLSRINCSDPTGR</sequence>
<feature type="domain" description="FAD-dependent urate hydroxylase HpyO/Asp monooxygenase CreE-like FAD/NAD(P)-binding" evidence="1">
    <location>
        <begin position="3"/>
        <end position="139"/>
    </location>
</feature>
<dbReference type="Pfam" id="PF13454">
    <property type="entry name" value="NAD_binding_9"/>
    <property type="match status" value="1"/>
</dbReference>
<evidence type="ECO:0000313" key="2">
    <source>
        <dbReference type="EMBL" id="MBX4224243.1"/>
    </source>
</evidence>
<dbReference type="AlphaFoldDB" id="A0A9X1GFI0"/>
<organism evidence="2 3">
    <name type="scientific">Enterococcus faecium</name>
    <name type="common">Streptococcus faecium</name>
    <dbReference type="NCBI Taxonomy" id="1352"/>
    <lineage>
        <taxon>Bacteria</taxon>
        <taxon>Bacillati</taxon>
        <taxon>Bacillota</taxon>
        <taxon>Bacilli</taxon>
        <taxon>Lactobacillales</taxon>
        <taxon>Enterococcaceae</taxon>
        <taxon>Enterococcus</taxon>
    </lineage>
</organism>
<evidence type="ECO:0000313" key="3">
    <source>
        <dbReference type="Proteomes" id="UP001139644"/>
    </source>
</evidence>
<feature type="non-terminal residue" evidence="2">
    <location>
        <position position="1"/>
    </location>
</feature>
<gene>
    <name evidence="2" type="ORF">KYX88_16345</name>
</gene>
<feature type="non-terminal residue" evidence="2">
    <location>
        <position position="153"/>
    </location>
</feature>
<protein>
    <submittedName>
        <fullName evidence="2">FAD/NAD(P)-binding protein</fullName>
    </submittedName>
</protein>
<reference evidence="2" key="1">
    <citation type="journal article" date="2022" name="J. Anim. Sci.">
        <title>Whole genome sequence analyses-based assessment of virulence potential and antimicrobial susceptibilities and resistance of Enterococcus faecium strains isolated from commercial swine and cattle probiotic products.</title>
        <authorList>
            <person name="Shridhar P.B."/>
            <person name="Amachawadi R.G."/>
            <person name="Tokach M."/>
            <person name="Patel I."/>
            <person name="Gangiredla J."/>
            <person name="Mammel M."/>
            <person name="Nagaraja T.G."/>
        </authorList>
    </citation>
    <scope>NUCLEOTIDE SEQUENCE</scope>
    <source>
        <strain evidence="2">EF215</strain>
    </source>
</reference>
<dbReference type="EMBL" id="JAIFOC010000608">
    <property type="protein sequence ID" value="MBX4224243.1"/>
    <property type="molecule type" value="Genomic_DNA"/>
</dbReference>